<dbReference type="GO" id="GO:0016757">
    <property type="term" value="F:glycosyltransferase activity"/>
    <property type="evidence" value="ECO:0007669"/>
    <property type="project" value="InterPro"/>
</dbReference>
<dbReference type="AlphaFoldDB" id="K6ZFP6"/>
<dbReference type="Gene3D" id="3.20.20.140">
    <property type="entry name" value="Metal-dependent hydrolases"/>
    <property type="match status" value="1"/>
</dbReference>
<dbReference type="PANTHER" id="PTHR45947">
    <property type="entry name" value="SULFOQUINOVOSYL TRANSFERASE SQD2"/>
    <property type="match status" value="1"/>
</dbReference>
<dbReference type="SUPFAM" id="SSF89550">
    <property type="entry name" value="PHP domain-like"/>
    <property type="match status" value="1"/>
</dbReference>
<dbReference type="OrthoDB" id="9802525at2"/>
<dbReference type="Gene3D" id="3.40.50.2000">
    <property type="entry name" value="Glycogen Phosphorylase B"/>
    <property type="match status" value="2"/>
</dbReference>
<evidence type="ECO:0000313" key="2">
    <source>
        <dbReference type="EMBL" id="GAC22235.1"/>
    </source>
</evidence>
<dbReference type="RefSeq" id="WP_007625912.1">
    <property type="nucleotide sequence ID" value="NZ_BAEO01000070.1"/>
</dbReference>
<dbReference type="eggNOG" id="COG0438">
    <property type="taxonomic scope" value="Bacteria"/>
</dbReference>
<name>K6ZFP6_9ALTE</name>
<protein>
    <submittedName>
        <fullName evidence="2">Conserved domain protein/glycosyl transferase, group 1 family protein</fullName>
    </submittedName>
</protein>
<sequence>MFKEKVKDKGLEQSFRPALNVEFDVFLQQQSLRFAPENCLKIDLHCHDHNSDVPDELWGRILRLPETWLKTKKLVKLLKENGSQVTTITNHNNARSCWDLKAKGIDVLVAAEFTCFFPEYDLFIHVLTYGFSQEQEVILNNKRQNVYDFLRYTAAEDLPVIMPHPLYFYTRNEKIDLSLFEKLAVIFARFEVLNGQRDLWQSVLTLNWVQSLSPEKILGYAKKHNLDPADFGVDPHKPKVLTAGSDDHTGIFAGQCGSYLYIENLAERLKTTPASELALEALRKGDVAPFGQVGENQKLNIALLDYFSQVATKIKDPGLFRIMLHRGSTWDKIGCFMVSNLLLEMQKHKKTMKFFSFVHDALQGKKPNKLLKWQVSKDYKYCINQLEKIADSKKDGPEAFTETVNLAIKDLFTHLNRLIAQRVESAIKDNNGIRLDSFSTEEITRKFEIPSQLTALFLGDGKRQDNMSNIRVEKLLDNLSFPFLISLILAGSTLASTRVLYQNRQLLNQFAQHLGKNQHSNRALYLTDTLLDKNGVSASLSGKLKEIQRADLPVDFLICHADLDSAPHLHVVRPITEFEVHRYGEQKIRIPDLMEIATIFYDGGYDRIICSTEGPMAAVSLFIQQMFNVPSYFFMHTDWVDFIKHTTDLNQHERDRVRRLMRALYNRYDGVFVLNSEHKEWLTGYEMQLEEDKVFLTAHHTQPRDLGIHKISKASIIPGANNDTPVLFIACRISKEKGILELPEIVKRAKKHIPNLKIVVAGSGPAEQQLKQALPEAIFLGWQDKKQLAALYLGLDLFVFPSRFDTFGNVILEAFVHGMPTIAYNCKGPKDIIQNNKNGYLVGDIAEMSDKIVEYFSSQNIQSNMQQHALQRAAEYQAEPIMQQFLQDVGLELPIMYNNQKTVA</sequence>
<dbReference type="InterPro" id="IPR001296">
    <property type="entry name" value="Glyco_trans_1"/>
</dbReference>
<dbReference type="Proteomes" id="UP000006327">
    <property type="component" value="Unassembled WGS sequence"/>
</dbReference>
<dbReference type="InterPro" id="IPR050194">
    <property type="entry name" value="Glycosyltransferase_grp1"/>
</dbReference>
<keyword evidence="2" id="KW-0808">Transferase</keyword>
<dbReference type="eggNOG" id="COG0613">
    <property type="taxonomic scope" value="Bacteria"/>
</dbReference>
<dbReference type="PANTHER" id="PTHR45947:SF3">
    <property type="entry name" value="SULFOQUINOVOSYL TRANSFERASE SQD2"/>
    <property type="match status" value="1"/>
</dbReference>
<dbReference type="STRING" id="493475.GARC_5300"/>
<dbReference type="InterPro" id="IPR016195">
    <property type="entry name" value="Pol/histidinol_Pase-like"/>
</dbReference>
<proteinExistence type="predicted"/>
<organism evidence="2 3">
    <name type="scientific">Paraglaciecola arctica BSs20135</name>
    <dbReference type="NCBI Taxonomy" id="493475"/>
    <lineage>
        <taxon>Bacteria</taxon>
        <taxon>Pseudomonadati</taxon>
        <taxon>Pseudomonadota</taxon>
        <taxon>Gammaproteobacteria</taxon>
        <taxon>Alteromonadales</taxon>
        <taxon>Alteromonadaceae</taxon>
        <taxon>Paraglaciecola</taxon>
    </lineage>
</organism>
<dbReference type="Pfam" id="PF00534">
    <property type="entry name" value="Glycos_transf_1"/>
    <property type="match status" value="1"/>
</dbReference>
<feature type="domain" description="Glycosyl transferase family 1" evidence="1">
    <location>
        <begin position="718"/>
        <end position="869"/>
    </location>
</feature>
<evidence type="ECO:0000259" key="1">
    <source>
        <dbReference type="Pfam" id="PF00534"/>
    </source>
</evidence>
<keyword evidence="3" id="KW-1185">Reference proteome</keyword>
<comment type="caution">
    <text evidence="2">The sequence shown here is derived from an EMBL/GenBank/DDBJ whole genome shotgun (WGS) entry which is preliminary data.</text>
</comment>
<accession>K6ZFP6</accession>
<evidence type="ECO:0000313" key="3">
    <source>
        <dbReference type="Proteomes" id="UP000006327"/>
    </source>
</evidence>
<dbReference type="SUPFAM" id="SSF53756">
    <property type="entry name" value="UDP-Glycosyltransferase/glycogen phosphorylase"/>
    <property type="match status" value="1"/>
</dbReference>
<dbReference type="EMBL" id="BAEO01000070">
    <property type="protein sequence ID" value="GAC22235.1"/>
    <property type="molecule type" value="Genomic_DNA"/>
</dbReference>
<reference evidence="2 3" key="1">
    <citation type="journal article" date="2017" name="Antonie Van Leeuwenhoek">
        <title>Rhizobium rhizosphaerae sp. nov., a novel species isolated from rice rhizosphere.</title>
        <authorList>
            <person name="Zhao J.J."/>
            <person name="Zhang J."/>
            <person name="Zhang R.J."/>
            <person name="Zhang C.W."/>
            <person name="Yin H.Q."/>
            <person name="Zhang X.X."/>
        </authorList>
    </citation>
    <scope>NUCLEOTIDE SEQUENCE [LARGE SCALE GENOMIC DNA]</scope>
    <source>
        <strain evidence="2 3">BSs20135</strain>
    </source>
</reference>
<gene>
    <name evidence="2" type="ORF">GARC_5300</name>
</gene>